<proteinExistence type="predicted"/>
<name>A0ABZ0IPE3_9BACT</name>
<dbReference type="RefSeq" id="WP_317489169.1">
    <property type="nucleotide sequence ID" value="NZ_CP136051.1"/>
</dbReference>
<evidence type="ECO:0000313" key="2">
    <source>
        <dbReference type="EMBL" id="WOK06446.1"/>
    </source>
</evidence>
<dbReference type="EMBL" id="CP136051">
    <property type="protein sequence ID" value="WOK06446.1"/>
    <property type="molecule type" value="Genomic_DNA"/>
</dbReference>
<keyword evidence="1" id="KW-0812">Transmembrane</keyword>
<keyword evidence="1" id="KW-1133">Transmembrane helix</keyword>
<sequence length="176" mass="20195">MTIDPRYKYYAISAVSLAIISFSIYFLLGGTKEYEVQESGAVSYDIVGTPFKGRYVADSARMVFEDIRSKIINEDWKGDLVELTYPPEDGDEINQFFGVLLTGRVTQIEGNYQLKKLRAPGSLTVNLSMHWLVRPSREKIQTMIFDYAQQRGIAMEDFFMQRYLPDNSVTIEAFVK</sequence>
<evidence type="ECO:0008006" key="4">
    <source>
        <dbReference type="Google" id="ProtNLM"/>
    </source>
</evidence>
<feature type="transmembrane region" description="Helical" evidence="1">
    <location>
        <begin position="7"/>
        <end position="28"/>
    </location>
</feature>
<gene>
    <name evidence="2" type="ORF">RT717_25555</name>
</gene>
<accession>A0ABZ0IPE3</accession>
<keyword evidence="3" id="KW-1185">Reference proteome</keyword>
<organism evidence="2 3">
    <name type="scientific">Imperialibacter roseus</name>
    <dbReference type="NCBI Taxonomy" id="1324217"/>
    <lineage>
        <taxon>Bacteria</taxon>
        <taxon>Pseudomonadati</taxon>
        <taxon>Bacteroidota</taxon>
        <taxon>Cytophagia</taxon>
        <taxon>Cytophagales</taxon>
        <taxon>Flammeovirgaceae</taxon>
        <taxon>Imperialibacter</taxon>
    </lineage>
</organism>
<dbReference type="Proteomes" id="UP001302349">
    <property type="component" value="Chromosome"/>
</dbReference>
<evidence type="ECO:0000256" key="1">
    <source>
        <dbReference type="SAM" id="Phobius"/>
    </source>
</evidence>
<keyword evidence="1" id="KW-0472">Membrane</keyword>
<protein>
    <recommendedName>
        <fullName evidence="4">GyrI-like small molecule binding domain-containing protein</fullName>
    </recommendedName>
</protein>
<evidence type="ECO:0000313" key="3">
    <source>
        <dbReference type="Proteomes" id="UP001302349"/>
    </source>
</evidence>
<reference evidence="2 3" key="1">
    <citation type="journal article" date="2023" name="Microbiol. Resour. Announc.">
        <title>Complete Genome Sequence of Imperialibacter roseus strain P4T.</title>
        <authorList>
            <person name="Tizabi D.R."/>
            <person name="Bachvaroff T."/>
            <person name="Hill R.T."/>
        </authorList>
    </citation>
    <scope>NUCLEOTIDE SEQUENCE [LARGE SCALE GENOMIC DNA]</scope>
    <source>
        <strain evidence="2 3">P4T</strain>
    </source>
</reference>